<organism evidence="9 10">
    <name type="scientific">Egibacter rhizosphaerae</name>
    <dbReference type="NCBI Taxonomy" id="1670831"/>
    <lineage>
        <taxon>Bacteria</taxon>
        <taxon>Bacillati</taxon>
        <taxon>Actinomycetota</taxon>
        <taxon>Nitriliruptoria</taxon>
        <taxon>Egibacterales</taxon>
        <taxon>Egibacteraceae</taxon>
        <taxon>Egibacter</taxon>
    </lineage>
</organism>
<evidence type="ECO:0000256" key="2">
    <source>
        <dbReference type="ARBA" id="ARBA00004902"/>
    </source>
</evidence>
<evidence type="ECO:0000256" key="5">
    <source>
        <dbReference type="ARBA" id="ARBA00012060"/>
    </source>
</evidence>
<keyword evidence="7" id="KW-0456">Lyase</keyword>
<comment type="similarity">
    <text evidence="3">Belongs to the type-II 3-dehydroquinase family.</text>
</comment>
<evidence type="ECO:0000256" key="8">
    <source>
        <dbReference type="SAM" id="MobiDB-lite"/>
    </source>
</evidence>
<dbReference type="InterPro" id="IPR029058">
    <property type="entry name" value="AB_hydrolase_fold"/>
</dbReference>
<dbReference type="InterPro" id="IPR050300">
    <property type="entry name" value="GDXG_lipolytic_enzyme"/>
</dbReference>
<dbReference type="SUPFAM" id="SSF52304">
    <property type="entry name" value="Type II 3-dehydroquinate dehydratase"/>
    <property type="match status" value="1"/>
</dbReference>
<dbReference type="AlphaFoldDB" id="A0A411YF11"/>
<comment type="catalytic activity">
    <reaction evidence="1">
        <text>3-dehydroquinate = 3-dehydroshikimate + H2O</text>
        <dbReference type="Rhea" id="RHEA:21096"/>
        <dbReference type="ChEBI" id="CHEBI:15377"/>
        <dbReference type="ChEBI" id="CHEBI:16630"/>
        <dbReference type="ChEBI" id="CHEBI:32364"/>
        <dbReference type="EC" id="4.2.1.10"/>
    </reaction>
</comment>
<dbReference type="PANTHER" id="PTHR48081">
    <property type="entry name" value="AB HYDROLASE SUPERFAMILY PROTEIN C4A8.06C"/>
    <property type="match status" value="1"/>
</dbReference>
<dbReference type="Gene3D" id="3.40.50.1820">
    <property type="entry name" value="alpha/beta hydrolase"/>
    <property type="match status" value="1"/>
</dbReference>
<reference evidence="9 10" key="1">
    <citation type="submission" date="2019-01" db="EMBL/GenBank/DDBJ databases">
        <title>Egibacter rhizosphaerae EGI 80759T.</title>
        <authorList>
            <person name="Chen D.-D."/>
            <person name="Tian Y."/>
            <person name="Jiao J.-Y."/>
            <person name="Zhang X.-T."/>
            <person name="Zhang Y.-G."/>
            <person name="Zhang Y."/>
            <person name="Xiao M."/>
            <person name="Shu W.-S."/>
            <person name="Li W.-J."/>
        </authorList>
    </citation>
    <scope>NUCLEOTIDE SEQUENCE [LARGE SCALE GENOMIC DNA]</scope>
    <source>
        <strain evidence="9 10">EGI 80759</strain>
    </source>
</reference>
<evidence type="ECO:0000256" key="6">
    <source>
        <dbReference type="ARBA" id="ARBA00022801"/>
    </source>
</evidence>
<evidence type="ECO:0000313" key="10">
    <source>
        <dbReference type="Proteomes" id="UP000291469"/>
    </source>
</evidence>
<dbReference type="RefSeq" id="WP_131154840.1">
    <property type="nucleotide sequence ID" value="NZ_CP036402.1"/>
</dbReference>
<evidence type="ECO:0000313" key="9">
    <source>
        <dbReference type="EMBL" id="QBI19843.1"/>
    </source>
</evidence>
<dbReference type="OrthoDB" id="255603at2"/>
<evidence type="ECO:0000256" key="7">
    <source>
        <dbReference type="ARBA" id="ARBA00023239"/>
    </source>
</evidence>
<dbReference type="Proteomes" id="UP000291469">
    <property type="component" value="Chromosome"/>
</dbReference>
<dbReference type="PANTHER" id="PTHR48081:SF33">
    <property type="entry name" value="KYNURENINE FORMAMIDASE"/>
    <property type="match status" value="1"/>
</dbReference>
<dbReference type="KEGG" id="erz:ER308_09925"/>
<feature type="region of interest" description="Disordered" evidence="8">
    <location>
        <begin position="162"/>
        <end position="182"/>
    </location>
</feature>
<dbReference type="GO" id="GO:0016787">
    <property type="term" value="F:hydrolase activity"/>
    <property type="evidence" value="ECO:0007669"/>
    <property type="project" value="UniProtKB-KW"/>
</dbReference>
<proteinExistence type="inferred from homology"/>
<comment type="pathway">
    <text evidence="2">Metabolic intermediate biosynthesis; chorismate biosynthesis; chorismate from D-erythrose 4-phosphate and phosphoenolpyruvate: step 3/7.</text>
</comment>
<dbReference type="EC" id="4.2.1.10" evidence="5"/>
<evidence type="ECO:0000256" key="3">
    <source>
        <dbReference type="ARBA" id="ARBA00011037"/>
    </source>
</evidence>
<dbReference type="UniPathway" id="UPA00053">
    <property type="reaction ID" value="UER00086"/>
</dbReference>
<dbReference type="InterPro" id="IPR036441">
    <property type="entry name" value="DHquinase_II_sf"/>
</dbReference>
<accession>A0A411YF11</accession>
<dbReference type="EMBL" id="CP036402">
    <property type="protein sequence ID" value="QBI19843.1"/>
    <property type="molecule type" value="Genomic_DNA"/>
</dbReference>
<dbReference type="SUPFAM" id="SSF53474">
    <property type="entry name" value="alpha/beta-Hydrolases"/>
    <property type="match status" value="1"/>
</dbReference>
<comment type="subunit">
    <text evidence="4">Homododecamer.</text>
</comment>
<keyword evidence="10" id="KW-1185">Reference proteome</keyword>
<name>A0A411YF11_9ACTN</name>
<evidence type="ECO:0000256" key="1">
    <source>
        <dbReference type="ARBA" id="ARBA00001864"/>
    </source>
</evidence>
<keyword evidence="6 9" id="KW-0378">Hydrolase</keyword>
<evidence type="ECO:0000256" key="4">
    <source>
        <dbReference type="ARBA" id="ARBA00011193"/>
    </source>
</evidence>
<gene>
    <name evidence="9" type="ORF">ER308_09925</name>
</gene>
<protein>
    <recommendedName>
        <fullName evidence="5">3-dehydroquinate dehydratase</fullName>
        <ecNumber evidence="5">4.2.1.10</ecNumber>
    </recommendedName>
</protein>
<dbReference type="GO" id="GO:0009423">
    <property type="term" value="P:chorismate biosynthetic process"/>
    <property type="evidence" value="ECO:0007669"/>
    <property type="project" value="UniProtKB-UniPathway"/>
</dbReference>
<dbReference type="GO" id="GO:0003855">
    <property type="term" value="F:3-dehydroquinate dehydratase activity"/>
    <property type="evidence" value="ECO:0007669"/>
    <property type="project" value="UniProtKB-EC"/>
</dbReference>
<sequence>MSSGTVAVLLGPGTDPTRRGLVHPAPGRLARLVDWIEGWATHLDVEARCEEVDASRCADRLAEVVADGVVVLAGDAAFDDPRVGAATATRAGPVVDLHLRDLTRRGPEPRTSFLARHGARVMHGRGIDGAWWALHHLAWTLAWPSSTRTYGRHPEQVVEVREPDRAQRAGAGPVPDPDTAGADGPLSTVVLLHGGFWLAPWERDLMDGLAVDLAQRGARTWNAEYRRIDTDGEWPGCGADALAVLTAADRARGPGDPPVMVVGHSAGGQLALWAAGQPTAPPLEAVIALAPLADLANAGDLGGGALERMLAGADPGRACPTGAVPTEVPLTLVHGVDDDLVPVSQSRAYATVARAAGAIVQLDERGDADHFSLVSPGAGWLDVFADTDR</sequence>